<dbReference type="EMBL" id="FNFK01000033">
    <property type="protein sequence ID" value="SDK47725.1"/>
    <property type="molecule type" value="Genomic_DNA"/>
</dbReference>
<keyword evidence="2" id="KW-1185">Reference proteome</keyword>
<organism evidence="1 2">
    <name type="scientific">Alkalibacterium thalassium</name>
    <dbReference type="NCBI Taxonomy" id="426701"/>
    <lineage>
        <taxon>Bacteria</taxon>
        <taxon>Bacillati</taxon>
        <taxon>Bacillota</taxon>
        <taxon>Bacilli</taxon>
        <taxon>Lactobacillales</taxon>
        <taxon>Carnobacteriaceae</taxon>
        <taxon>Alkalibacterium</taxon>
    </lineage>
</organism>
<dbReference type="InterPro" id="IPR029058">
    <property type="entry name" value="AB_hydrolase_fold"/>
</dbReference>
<dbReference type="STRING" id="426701.SAMN04488098_10337"/>
<evidence type="ECO:0000313" key="2">
    <source>
        <dbReference type="Proteomes" id="UP000199433"/>
    </source>
</evidence>
<dbReference type="GO" id="GO:0016787">
    <property type="term" value="F:hydrolase activity"/>
    <property type="evidence" value="ECO:0007669"/>
    <property type="project" value="UniProtKB-KW"/>
</dbReference>
<accession>A0A1G9C8K4</accession>
<dbReference type="Proteomes" id="UP000199433">
    <property type="component" value="Unassembled WGS sequence"/>
</dbReference>
<keyword evidence="1" id="KW-0378">Hydrolase</keyword>
<dbReference type="RefSeq" id="WP_091267579.1">
    <property type="nucleotide sequence ID" value="NZ_FNFK01000033.1"/>
</dbReference>
<dbReference type="Gene3D" id="3.40.50.1820">
    <property type="entry name" value="alpha/beta hydrolase"/>
    <property type="match status" value="2"/>
</dbReference>
<gene>
    <name evidence="1" type="ORF">SAMN04488098_10337</name>
</gene>
<protein>
    <submittedName>
        <fullName evidence="1">S-formylglutathione hydrolase FrmB</fullName>
    </submittedName>
</protein>
<evidence type="ECO:0000313" key="1">
    <source>
        <dbReference type="EMBL" id="SDK47725.1"/>
    </source>
</evidence>
<dbReference type="PANTHER" id="PTHR48098:SF1">
    <property type="entry name" value="DIACYLGLYCEROL ACYLTRANSFERASE_MYCOLYLTRANSFERASE AG85A"/>
    <property type="match status" value="1"/>
</dbReference>
<dbReference type="OrthoDB" id="9803578at2"/>
<dbReference type="SUPFAM" id="SSF53474">
    <property type="entry name" value="alpha/beta-Hydrolases"/>
    <property type="match status" value="1"/>
</dbReference>
<name>A0A1G9C8K4_9LACT</name>
<sequence>MTIIDASFFSENLTRKVSFSAIIPEKNRASGALQTLYLLHGYSGDCKDWLYAGQIEQLADNYGIAVILPNGENSYYVDHPNGLGYGALRNGLYYDQTFSKIAALSSRILTRKPEDSTHTYPDRIMKVLIGSDKTADIPDEMDLYHLAENSGQQPALYMACGTSDFLYKDNVEFHAFLKQADYPHQYVEDEGDHNWEFWNQQIILALDWLTEKEQLNT</sequence>
<dbReference type="InterPro" id="IPR050583">
    <property type="entry name" value="Mycobacterial_A85_antigen"/>
</dbReference>
<reference evidence="2" key="1">
    <citation type="submission" date="2016-10" db="EMBL/GenBank/DDBJ databases">
        <authorList>
            <person name="Varghese N."/>
            <person name="Submissions S."/>
        </authorList>
    </citation>
    <scope>NUCLEOTIDE SEQUENCE [LARGE SCALE GENOMIC DNA]</scope>
    <source>
        <strain evidence="2">DSM 19181</strain>
    </source>
</reference>
<proteinExistence type="predicted"/>
<dbReference type="AlphaFoldDB" id="A0A1G9C8K4"/>
<dbReference type="PANTHER" id="PTHR48098">
    <property type="entry name" value="ENTEROCHELIN ESTERASE-RELATED"/>
    <property type="match status" value="1"/>
</dbReference>